<feature type="non-terminal residue" evidence="1">
    <location>
        <position position="1"/>
    </location>
</feature>
<keyword evidence="2" id="KW-1185">Reference proteome</keyword>
<dbReference type="EMBL" id="JAHRHJ020000005">
    <property type="protein sequence ID" value="KAH9315630.1"/>
    <property type="molecule type" value="Genomic_DNA"/>
</dbReference>
<comment type="caution">
    <text evidence="1">The sequence shown here is derived from an EMBL/GenBank/DDBJ whole genome shotgun (WGS) entry which is preliminary data.</text>
</comment>
<evidence type="ECO:0000313" key="2">
    <source>
        <dbReference type="Proteomes" id="UP000824469"/>
    </source>
</evidence>
<protein>
    <submittedName>
        <fullName evidence="1">Uncharacterized protein</fullName>
    </submittedName>
</protein>
<name>A0AA38G561_TAXCH</name>
<accession>A0AA38G561</accession>
<gene>
    <name evidence="1" type="ORF">KI387_024257</name>
</gene>
<dbReference type="Proteomes" id="UP000824469">
    <property type="component" value="Unassembled WGS sequence"/>
</dbReference>
<proteinExistence type="predicted"/>
<dbReference type="AlphaFoldDB" id="A0AA38G561"/>
<evidence type="ECO:0000313" key="1">
    <source>
        <dbReference type="EMBL" id="KAH9315630.1"/>
    </source>
</evidence>
<feature type="non-terminal residue" evidence="1">
    <location>
        <position position="62"/>
    </location>
</feature>
<organism evidence="1 2">
    <name type="scientific">Taxus chinensis</name>
    <name type="common">Chinese yew</name>
    <name type="synonym">Taxus wallichiana var. chinensis</name>
    <dbReference type="NCBI Taxonomy" id="29808"/>
    <lineage>
        <taxon>Eukaryota</taxon>
        <taxon>Viridiplantae</taxon>
        <taxon>Streptophyta</taxon>
        <taxon>Embryophyta</taxon>
        <taxon>Tracheophyta</taxon>
        <taxon>Spermatophyta</taxon>
        <taxon>Pinopsida</taxon>
        <taxon>Pinidae</taxon>
        <taxon>Conifers II</taxon>
        <taxon>Cupressales</taxon>
        <taxon>Taxaceae</taxon>
        <taxon>Taxus</taxon>
    </lineage>
</organism>
<reference evidence="1 2" key="1">
    <citation type="journal article" date="2021" name="Nat. Plants">
        <title>The Taxus genome provides insights into paclitaxel biosynthesis.</title>
        <authorList>
            <person name="Xiong X."/>
            <person name="Gou J."/>
            <person name="Liao Q."/>
            <person name="Li Y."/>
            <person name="Zhou Q."/>
            <person name="Bi G."/>
            <person name="Li C."/>
            <person name="Du R."/>
            <person name="Wang X."/>
            <person name="Sun T."/>
            <person name="Guo L."/>
            <person name="Liang H."/>
            <person name="Lu P."/>
            <person name="Wu Y."/>
            <person name="Zhang Z."/>
            <person name="Ro D.K."/>
            <person name="Shang Y."/>
            <person name="Huang S."/>
            <person name="Yan J."/>
        </authorList>
    </citation>
    <scope>NUCLEOTIDE SEQUENCE [LARGE SCALE GENOMIC DNA]</scope>
    <source>
        <strain evidence="1">Ta-2019</strain>
    </source>
</reference>
<sequence>SLFVGILVLQCTIPSICEISNINIISHLLSTFDFLTTKNCPTFETLTPSLLKGAINAFCVNT</sequence>